<evidence type="ECO:0000313" key="1">
    <source>
        <dbReference type="EMBL" id="UOR12032.1"/>
    </source>
</evidence>
<gene>
    <name evidence="1" type="ORF">MUO15_00345</name>
</gene>
<dbReference type="Proteomes" id="UP000830326">
    <property type="component" value="Chromosome"/>
</dbReference>
<keyword evidence="2" id="KW-1185">Reference proteome</keyword>
<evidence type="ECO:0000313" key="2">
    <source>
        <dbReference type="Proteomes" id="UP000830326"/>
    </source>
</evidence>
<accession>A0ABY4HBH9</accession>
<organism evidence="1 2">
    <name type="scientific">Halobacillus amylolyticus</name>
    <dbReference type="NCBI Taxonomy" id="2932259"/>
    <lineage>
        <taxon>Bacteria</taxon>
        <taxon>Bacillati</taxon>
        <taxon>Bacillota</taxon>
        <taxon>Bacilli</taxon>
        <taxon>Bacillales</taxon>
        <taxon>Bacillaceae</taxon>
        <taxon>Halobacillus</taxon>
    </lineage>
</organism>
<dbReference type="RefSeq" id="WP_245032536.1">
    <property type="nucleotide sequence ID" value="NZ_CP095075.1"/>
</dbReference>
<name>A0ABY4HBH9_9BACI</name>
<protein>
    <submittedName>
        <fullName evidence="1">Uncharacterized protein</fullName>
    </submittedName>
</protein>
<dbReference type="EMBL" id="CP095075">
    <property type="protein sequence ID" value="UOR12032.1"/>
    <property type="molecule type" value="Genomic_DNA"/>
</dbReference>
<reference evidence="1" key="1">
    <citation type="submission" date="2022-04" db="EMBL/GenBank/DDBJ databases">
        <title>Halobacillus sp. isolated from saltern.</title>
        <authorList>
            <person name="Won M."/>
            <person name="Lee C.-M."/>
            <person name="Woen H.-Y."/>
            <person name="Kwon S.-W."/>
        </authorList>
    </citation>
    <scope>NUCLEOTIDE SEQUENCE</scope>
    <source>
        <strain evidence="1">SSHM10-5</strain>
    </source>
</reference>
<proteinExistence type="predicted"/>
<sequence length="51" mass="5828">MSKQKSSNVIQLFPKAKQVEVTSAKDLLKEADLLIKDIDELLNDDKNKNNR</sequence>